<dbReference type="RefSeq" id="WP_121127455.1">
    <property type="nucleotide sequence ID" value="NZ_RBWS01000038.1"/>
</dbReference>
<gene>
    <name evidence="1" type="ORF">D7322_27965</name>
</gene>
<protein>
    <submittedName>
        <fullName evidence="1">Uncharacterized protein</fullName>
    </submittedName>
</protein>
<dbReference type="EMBL" id="RBWS01000038">
    <property type="protein sequence ID" value="RKO68282.1"/>
    <property type="molecule type" value="Genomic_DNA"/>
</dbReference>
<organism evidence="1 2">
    <name type="scientific">Sphingobacterium puteale</name>
    <dbReference type="NCBI Taxonomy" id="2420510"/>
    <lineage>
        <taxon>Bacteria</taxon>
        <taxon>Pseudomonadati</taxon>
        <taxon>Bacteroidota</taxon>
        <taxon>Sphingobacteriia</taxon>
        <taxon>Sphingobacteriales</taxon>
        <taxon>Sphingobacteriaceae</taxon>
        <taxon>Sphingobacterium</taxon>
    </lineage>
</organism>
<proteinExistence type="predicted"/>
<reference evidence="1 2" key="1">
    <citation type="submission" date="2018-10" db="EMBL/GenBank/DDBJ databases">
        <title>Sphingobacterium sp. M05W1-28.</title>
        <authorList>
            <person name="Cai H."/>
        </authorList>
    </citation>
    <scope>NUCLEOTIDE SEQUENCE [LARGE SCALE GENOMIC DNA]</scope>
    <source>
        <strain evidence="1 2">M05W1-28</strain>
    </source>
</reference>
<dbReference type="AlphaFoldDB" id="A0A420VPN2"/>
<sequence>MNKIFQFNCCLTNGMNYFIAADPYALLEFKNENHLSDNLLEEFTTNESGDNVILEGAMIALEDCQIVPHTIYINLDEKHRVLLETQNDFQFKVGDYPLKIKNGVFCVFAIDYLENFTDETVERLIAIHRSKSYAIADIKNGWYSVEILAGLTQQKFEKSAYHWGEIMDDMEPTFELCLKNVDEAPELTAALNRNYLIEINKEIYKERRLLED</sequence>
<evidence type="ECO:0000313" key="2">
    <source>
        <dbReference type="Proteomes" id="UP000282423"/>
    </source>
</evidence>
<name>A0A420VPN2_9SPHI</name>
<keyword evidence="2" id="KW-1185">Reference proteome</keyword>
<evidence type="ECO:0000313" key="1">
    <source>
        <dbReference type="EMBL" id="RKO68282.1"/>
    </source>
</evidence>
<accession>A0A420VPN2</accession>
<dbReference type="OrthoDB" id="654004at2"/>
<dbReference type="Proteomes" id="UP000282423">
    <property type="component" value="Unassembled WGS sequence"/>
</dbReference>
<comment type="caution">
    <text evidence="1">The sequence shown here is derived from an EMBL/GenBank/DDBJ whole genome shotgun (WGS) entry which is preliminary data.</text>
</comment>